<evidence type="ECO:0000256" key="13">
    <source>
        <dbReference type="PIRSR" id="PIRSR000239-1"/>
    </source>
</evidence>
<evidence type="ECO:0000313" key="15">
    <source>
        <dbReference type="EMBL" id="MBB2159600.1"/>
    </source>
</evidence>
<dbReference type="EC" id="1.11.1.24" evidence="3"/>
<dbReference type="CDD" id="cd03017">
    <property type="entry name" value="PRX_BCP"/>
    <property type="match status" value="1"/>
</dbReference>
<evidence type="ECO:0000259" key="14">
    <source>
        <dbReference type="PROSITE" id="PS51352"/>
    </source>
</evidence>
<evidence type="ECO:0000256" key="5">
    <source>
        <dbReference type="ARBA" id="ARBA00022862"/>
    </source>
</evidence>
<evidence type="ECO:0000256" key="12">
    <source>
        <dbReference type="ARBA" id="ARBA00049091"/>
    </source>
</evidence>
<accession>A0A7W4NQY9</accession>
<dbReference type="Pfam" id="PF00578">
    <property type="entry name" value="AhpC-TSA"/>
    <property type="match status" value="1"/>
</dbReference>
<dbReference type="PANTHER" id="PTHR42801">
    <property type="entry name" value="THIOREDOXIN-DEPENDENT PEROXIDE REDUCTASE"/>
    <property type="match status" value="1"/>
</dbReference>
<evidence type="ECO:0000256" key="9">
    <source>
        <dbReference type="ARBA" id="ARBA00032824"/>
    </source>
</evidence>
<evidence type="ECO:0000256" key="8">
    <source>
        <dbReference type="ARBA" id="ARBA00023284"/>
    </source>
</evidence>
<dbReference type="FunFam" id="3.40.30.10:FF:000007">
    <property type="entry name" value="Thioredoxin-dependent thiol peroxidase"/>
    <property type="match status" value="1"/>
</dbReference>
<dbReference type="GO" id="GO:0008379">
    <property type="term" value="F:thioredoxin peroxidase activity"/>
    <property type="evidence" value="ECO:0007669"/>
    <property type="project" value="TreeGrafter"/>
</dbReference>
<protein>
    <recommendedName>
        <fullName evidence="3">thioredoxin-dependent peroxiredoxin</fullName>
        <ecNumber evidence="3">1.11.1.24</ecNumber>
    </recommendedName>
    <alternativeName>
        <fullName evidence="9">Thioredoxin peroxidase</fullName>
    </alternativeName>
    <alternativeName>
        <fullName evidence="11">Thioredoxin-dependent peroxiredoxin Bcp</fullName>
    </alternativeName>
</protein>
<evidence type="ECO:0000256" key="1">
    <source>
        <dbReference type="ARBA" id="ARBA00003330"/>
    </source>
</evidence>
<sequence length="164" mass="17368">MADTPLFPAIGAPAPDFAMPASKGRQVSLAAMKGRPFVLYFYPKASTPGCTTEACDFQEALAALGGTGLPVIGVSRDSMKAIDNFATKQNLAFPLASDATGTVTEAYGVWVEKTLYGRKYMGIERATFLIDADGRVAHVWRNVKVPGHVADVMQAASRLSAPGQ</sequence>
<keyword evidence="5" id="KW-0049">Antioxidant</keyword>
<keyword evidence="4 15" id="KW-0575">Peroxidase</keyword>
<organism evidence="15 16">
    <name type="scientific">Gluconacetobacter sacchari</name>
    <dbReference type="NCBI Taxonomy" id="92759"/>
    <lineage>
        <taxon>Bacteria</taxon>
        <taxon>Pseudomonadati</taxon>
        <taxon>Pseudomonadota</taxon>
        <taxon>Alphaproteobacteria</taxon>
        <taxon>Acetobacterales</taxon>
        <taxon>Acetobacteraceae</taxon>
        <taxon>Gluconacetobacter</taxon>
    </lineage>
</organism>
<evidence type="ECO:0000256" key="10">
    <source>
        <dbReference type="ARBA" id="ARBA00038489"/>
    </source>
</evidence>
<evidence type="ECO:0000256" key="6">
    <source>
        <dbReference type="ARBA" id="ARBA00023002"/>
    </source>
</evidence>
<evidence type="ECO:0000256" key="7">
    <source>
        <dbReference type="ARBA" id="ARBA00023157"/>
    </source>
</evidence>
<dbReference type="PIRSF" id="PIRSF000239">
    <property type="entry name" value="AHPC"/>
    <property type="match status" value="1"/>
</dbReference>
<dbReference type="GO" id="GO:0045454">
    <property type="term" value="P:cell redox homeostasis"/>
    <property type="evidence" value="ECO:0007669"/>
    <property type="project" value="TreeGrafter"/>
</dbReference>
<dbReference type="InterPro" id="IPR024706">
    <property type="entry name" value="Peroxiredoxin_AhpC-typ"/>
</dbReference>
<dbReference type="NCBIfam" id="NF006960">
    <property type="entry name" value="PRK09437.1"/>
    <property type="match status" value="1"/>
</dbReference>
<evidence type="ECO:0000256" key="2">
    <source>
        <dbReference type="ARBA" id="ARBA00011245"/>
    </source>
</evidence>
<keyword evidence="6 15" id="KW-0560">Oxidoreductase</keyword>
<feature type="active site" description="Cysteine sulfenic acid (-SOH) intermediate; for peroxidase activity" evidence="13">
    <location>
        <position position="50"/>
    </location>
</feature>
<dbReference type="PANTHER" id="PTHR42801:SF4">
    <property type="entry name" value="AHPC_TSA FAMILY PROTEIN"/>
    <property type="match status" value="1"/>
</dbReference>
<dbReference type="InterPro" id="IPR036249">
    <property type="entry name" value="Thioredoxin-like_sf"/>
</dbReference>
<evidence type="ECO:0000256" key="4">
    <source>
        <dbReference type="ARBA" id="ARBA00022559"/>
    </source>
</evidence>
<dbReference type="EMBL" id="JABEQJ010000005">
    <property type="protein sequence ID" value="MBB2159600.1"/>
    <property type="molecule type" value="Genomic_DNA"/>
</dbReference>
<keyword evidence="8" id="KW-0676">Redox-active center</keyword>
<gene>
    <name evidence="15" type="primary">bcp</name>
    <name evidence="15" type="ORF">HLH48_05340</name>
</gene>
<dbReference type="InterPro" id="IPR000866">
    <property type="entry name" value="AhpC/TSA"/>
</dbReference>
<dbReference type="InterPro" id="IPR050924">
    <property type="entry name" value="Peroxiredoxin_BCP/PrxQ"/>
</dbReference>
<feature type="domain" description="Thioredoxin" evidence="14">
    <location>
        <begin position="8"/>
        <end position="161"/>
    </location>
</feature>
<dbReference type="SUPFAM" id="SSF52833">
    <property type="entry name" value="Thioredoxin-like"/>
    <property type="match status" value="1"/>
</dbReference>
<dbReference type="PROSITE" id="PS51352">
    <property type="entry name" value="THIOREDOXIN_2"/>
    <property type="match status" value="1"/>
</dbReference>
<evidence type="ECO:0000256" key="3">
    <source>
        <dbReference type="ARBA" id="ARBA00013017"/>
    </source>
</evidence>
<dbReference type="GO" id="GO:0005737">
    <property type="term" value="C:cytoplasm"/>
    <property type="evidence" value="ECO:0007669"/>
    <property type="project" value="TreeGrafter"/>
</dbReference>
<comment type="function">
    <text evidence="1">Thiol-specific peroxidase that catalyzes the reduction of hydrogen peroxide and organic hydroperoxides to water and alcohols, respectively. Plays a role in cell protection against oxidative stress by detoxifying peroxides and as sensor of hydrogen peroxide-mediated signaling events.</text>
</comment>
<name>A0A7W4NQY9_9PROT</name>
<comment type="catalytic activity">
    <reaction evidence="12">
        <text>a hydroperoxide + [thioredoxin]-dithiol = an alcohol + [thioredoxin]-disulfide + H2O</text>
        <dbReference type="Rhea" id="RHEA:62620"/>
        <dbReference type="Rhea" id="RHEA-COMP:10698"/>
        <dbReference type="Rhea" id="RHEA-COMP:10700"/>
        <dbReference type="ChEBI" id="CHEBI:15377"/>
        <dbReference type="ChEBI" id="CHEBI:29950"/>
        <dbReference type="ChEBI" id="CHEBI:30879"/>
        <dbReference type="ChEBI" id="CHEBI:35924"/>
        <dbReference type="ChEBI" id="CHEBI:50058"/>
        <dbReference type="EC" id="1.11.1.24"/>
    </reaction>
</comment>
<comment type="similarity">
    <text evidence="10">Belongs to the peroxiredoxin family. BCP/PrxQ subfamily.</text>
</comment>
<dbReference type="InterPro" id="IPR013766">
    <property type="entry name" value="Thioredoxin_domain"/>
</dbReference>
<reference evidence="15 16" key="1">
    <citation type="submission" date="2020-04" db="EMBL/GenBank/DDBJ databases">
        <title>Description of novel Gluconacetobacter.</title>
        <authorList>
            <person name="Sombolestani A."/>
        </authorList>
    </citation>
    <scope>NUCLEOTIDE SEQUENCE [LARGE SCALE GENOMIC DNA]</scope>
    <source>
        <strain evidence="15 16">LMG 19747</strain>
    </source>
</reference>
<comment type="caution">
    <text evidence="15">The sequence shown here is derived from an EMBL/GenBank/DDBJ whole genome shotgun (WGS) entry which is preliminary data.</text>
</comment>
<dbReference type="GO" id="GO:0034599">
    <property type="term" value="P:cellular response to oxidative stress"/>
    <property type="evidence" value="ECO:0007669"/>
    <property type="project" value="TreeGrafter"/>
</dbReference>
<comment type="subunit">
    <text evidence="2">Monomer.</text>
</comment>
<proteinExistence type="inferred from homology"/>
<evidence type="ECO:0000256" key="11">
    <source>
        <dbReference type="ARBA" id="ARBA00042639"/>
    </source>
</evidence>
<dbReference type="Proteomes" id="UP000589085">
    <property type="component" value="Unassembled WGS sequence"/>
</dbReference>
<dbReference type="Gene3D" id="3.40.30.10">
    <property type="entry name" value="Glutaredoxin"/>
    <property type="match status" value="1"/>
</dbReference>
<evidence type="ECO:0000313" key="16">
    <source>
        <dbReference type="Proteomes" id="UP000589085"/>
    </source>
</evidence>
<keyword evidence="7" id="KW-1015">Disulfide bond</keyword>
<dbReference type="AlphaFoldDB" id="A0A7W4NQY9"/>
<dbReference type="RefSeq" id="WP_182996469.1">
    <property type="nucleotide sequence ID" value="NZ_JABEQJ010000005.1"/>
</dbReference>